<feature type="compositionally biased region" description="Polar residues" evidence="1">
    <location>
        <begin position="21"/>
        <end position="41"/>
    </location>
</feature>
<protein>
    <submittedName>
        <fullName evidence="2">Uncharacterized protein</fullName>
    </submittedName>
</protein>
<proteinExistence type="predicted"/>
<reference evidence="2 3" key="1">
    <citation type="submission" date="2019-06" db="EMBL/GenBank/DDBJ databases">
        <title>Wine fermentation using esterase from Monascus purpureus.</title>
        <authorList>
            <person name="Geng C."/>
            <person name="Zhang Y."/>
        </authorList>
    </citation>
    <scope>NUCLEOTIDE SEQUENCE [LARGE SCALE GENOMIC DNA]</scope>
    <source>
        <strain evidence="2">HQ1</strain>
    </source>
</reference>
<organism evidence="2 3">
    <name type="scientific">Monascus purpureus</name>
    <name type="common">Red mold</name>
    <name type="synonym">Monascus anka</name>
    <dbReference type="NCBI Taxonomy" id="5098"/>
    <lineage>
        <taxon>Eukaryota</taxon>
        <taxon>Fungi</taxon>
        <taxon>Dikarya</taxon>
        <taxon>Ascomycota</taxon>
        <taxon>Pezizomycotina</taxon>
        <taxon>Eurotiomycetes</taxon>
        <taxon>Eurotiomycetidae</taxon>
        <taxon>Eurotiales</taxon>
        <taxon>Aspergillaceae</taxon>
        <taxon>Monascus</taxon>
    </lineage>
</organism>
<feature type="compositionally biased region" description="Basic and acidic residues" evidence="1">
    <location>
        <begin position="195"/>
        <end position="204"/>
    </location>
</feature>
<accession>A0A507QLP2</accession>
<name>A0A507QLP2_MONPU</name>
<comment type="caution">
    <text evidence="2">The sequence shown here is derived from an EMBL/GenBank/DDBJ whole genome shotgun (WGS) entry which is preliminary data.</text>
</comment>
<feature type="region of interest" description="Disordered" evidence="1">
    <location>
        <begin position="1"/>
        <end position="95"/>
    </location>
</feature>
<evidence type="ECO:0000313" key="2">
    <source>
        <dbReference type="EMBL" id="TQB67877.1"/>
    </source>
</evidence>
<gene>
    <name evidence="2" type="ORF">MPDQ_004427</name>
</gene>
<feature type="region of interest" description="Disordered" evidence="1">
    <location>
        <begin position="182"/>
        <end position="215"/>
    </location>
</feature>
<dbReference type="Proteomes" id="UP000319663">
    <property type="component" value="Unassembled WGS sequence"/>
</dbReference>
<sequence>MSKYLYVPASSRSSRKDIGASSYTTTPSRTPDQTPHPSGQTCLYDPTKYPQSQAAQQRDKYNYVPASSLTSRKDIDESSYTTTPSRTPGERTPLSGQCCYAASRWDANSASFAGLNDMTERAWRGSHPEASVNEHGNAHANNGDADEKHGNQEDNNNYEVAVFERPDLTSRRSMEIIDSLLEGLQREEEKEEEGSENKASEDKNIANANGDCDCNKNETDRNNNITPFHGNVDIDINDCRDGMQTPEPTPRVLVDQY</sequence>
<keyword evidence="3" id="KW-1185">Reference proteome</keyword>
<evidence type="ECO:0000313" key="3">
    <source>
        <dbReference type="Proteomes" id="UP000319663"/>
    </source>
</evidence>
<feature type="region of interest" description="Disordered" evidence="1">
    <location>
        <begin position="121"/>
        <end position="156"/>
    </location>
</feature>
<evidence type="ECO:0000256" key="1">
    <source>
        <dbReference type="SAM" id="MobiDB-lite"/>
    </source>
</evidence>
<dbReference type="AlphaFoldDB" id="A0A507QLP2"/>
<dbReference type="OrthoDB" id="4526704at2759"/>
<dbReference type="EMBL" id="VIFY01000289">
    <property type="protein sequence ID" value="TQB67877.1"/>
    <property type="molecule type" value="Genomic_DNA"/>
</dbReference>